<dbReference type="PANTHER" id="PTHR33337:SF40">
    <property type="entry name" value="CENP-V_GFA DOMAIN-CONTAINING PROTEIN-RELATED"/>
    <property type="match status" value="1"/>
</dbReference>
<evidence type="ECO:0000256" key="1">
    <source>
        <dbReference type="ARBA" id="ARBA00005495"/>
    </source>
</evidence>
<keyword evidence="4" id="KW-0456">Lyase</keyword>
<evidence type="ECO:0000256" key="4">
    <source>
        <dbReference type="ARBA" id="ARBA00023239"/>
    </source>
</evidence>
<keyword evidence="2" id="KW-0479">Metal-binding</keyword>
<dbReference type="PANTHER" id="PTHR33337">
    <property type="entry name" value="GFA DOMAIN-CONTAINING PROTEIN"/>
    <property type="match status" value="1"/>
</dbReference>
<evidence type="ECO:0000256" key="3">
    <source>
        <dbReference type="ARBA" id="ARBA00022833"/>
    </source>
</evidence>
<dbReference type="GO" id="GO:0046872">
    <property type="term" value="F:metal ion binding"/>
    <property type="evidence" value="ECO:0007669"/>
    <property type="project" value="UniProtKB-KW"/>
</dbReference>
<evidence type="ECO:0000313" key="7">
    <source>
        <dbReference type="Proteomes" id="UP000639274"/>
    </source>
</evidence>
<dbReference type="PROSITE" id="PS51891">
    <property type="entry name" value="CENP_V_GFA"/>
    <property type="match status" value="1"/>
</dbReference>
<protein>
    <submittedName>
        <fullName evidence="6">GFA family protein</fullName>
    </submittedName>
</protein>
<dbReference type="Pfam" id="PF04828">
    <property type="entry name" value="GFA"/>
    <property type="match status" value="1"/>
</dbReference>
<proteinExistence type="inferred from homology"/>
<dbReference type="KEGG" id="lsf:I8J32_014035"/>
<dbReference type="SUPFAM" id="SSF51316">
    <property type="entry name" value="Mss4-like"/>
    <property type="match status" value="1"/>
</dbReference>
<dbReference type="InterPro" id="IPR006913">
    <property type="entry name" value="CENP-V/GFA"/>
</dbReference>
<dbReference type="GO" id="GO:0016846">
    <property type="term" value="F:carbon-sulfur lyase activity"/>
    <property type="evidence" value="ECO:0007669"/>
    <property type="project" value="InterPro"/>
</dbReference>
<gene>
    <name evidence="6" type="ORF">I8J32_014035</name>
</gene>
<evidence type="ECO:0000256" key="2">
    <source>
        <dbReference type="ARBA" id="ARBA00022723"/>
    </source>
</evidence>
<name>A0A974XXX5_9GAMM</name>
<reference evidence="6 7" key="1">
    <citation type="submission" date="2021-03" db="EMBL/GenBank/DDBJ databases">
        <title>Lysobacter sp. nov. isolated from soil of gangwondo yeongwol, south Korea.</title>
        <authorList>
            <person name="Kim K.R."/>
            <person name="Kim K.H."/>
            <person name="Jeon C.O."/>
        </authorList>
    </citation>
    <scope>NUCLEOTIDE SEQUENCE [LARGE SCALE GENOMIC DNA]</scope>
    <source>
        <strain evidence="6 7">R19</strain>
    </source>
</reference>
<dbReference type="InterPro" id="IPR011057">
    <property type="entry name" value="Mss4-like_sf"/>
</dbReference>
<evidence type="ECO:0000259" key="5">
    <source>
        <dbReference type="PROSITE" id="PS51891"/>
    </source>
</evidence>
<accession>A0A974XXX5</accession>
<keyword evidence="3" id="KW-0862">Zinc</keyword>
<feature type="domain" description="CENP-V/GFA" evidence="5">
    <location>
        <begin position="2"/>
        <end position="118"/>
    </location>
</feature>
<dbReference type="AlphaFoldDB" id="A0A974XXX5"/>
<keyword evidence="7" id="KW-1185">Reference proteome</keyword>
<evidence type="ECO:0000313" key="6">
    <source>
        <dbReference type="EMBL" id="QSX77832.1"/>
    </source>
</evidence>
<dbReference type="RefSeq" id="WP_200615685.1">
    <property type="nucleotide sequence ID" value="NZ_CP071518.1"/>
</dbReference>
<dbReference type="Gene3D" id="3.90.1590.10">
    <property type="entry name" value="glutathione-dependent formaldehyde- activating enzyme (gfa)"/>
    <property type="match status" value="1"/>
</dbReference>
<dbReference type="EMBL" id="CP071518">
    <property type="protein sequence ID" value="QSX77832.1"/>
    <property type="molecule type" value="Genomic_DNA"/>
</dbReference>
<organism evidence="6 7">
    <name type="scientific">Agrilutibacter solisilvae</name>
    <dbReference type="NCBI Taxonomy" id="2763317"/>
    <lineage>
        <taxon>Bacteria</taxon>
        <taxon>Pseudomonadati</taxon>
        <taxon>Pseudomonadota</taxon>
        <taxon>Gammaproteobacteria</taxon>
        <taxon>Lysobacterales</taxon>
        <taxon>Lysobacteraceae</taxon>
        <taxon>Agrilutibacter</taxon>
    </lineage>
</organism>
<dbReference type="Proteomes" id="UP000639274">
    <property type="component" value="Chromosome"/>
</dbReference>
<comment type="similarity">
    <text evidence="1">Belongs to the Gfa family.</text>
</comment>
<sequence>MLTGSCLCGAVRYEIHGELGPAFFCHCIRCRKASGTAFASNAVVAEADFTVTAGEELLRTYTADTGLSRRFCGQCGSPLTSSRPGLPQVRVRLGTLDTPVVRGPQAHIFTAYKADWFDILDDRVQYPERPPA</sequence>